<reference evidence="12 13" key="1">
    <citation type="submission" date="2018-03" db="EMBL/GenBank/DDBJ databases">
        <title>Ahniella affigens gen. nov., sp. nov., a gammaproteobacterium isolated from sandy soil near a stream.</title>
        <authorList>
            <person name="Ko Y."/>
            <person name="Kim J.-H."/>
        </authorList>
    </citation>
    <scope>NUCLEOTIDE SEQUENCE [LARGE SCALE GENOMIC DNA]</scope>
    <source>
        <strain evidence="12 13">D13</strain>
    </source>
</reference>
<evidence type="ECO:0000313" key="12">
    <source>
        <dbReference type="EMBL" id="AVP98509.1"/>
    </source>
</evidence>
<comment type="similarity">
    <text evidence="3 10">Belongs to the transthyretin family. 5-hydroxyisourate hydrolase subfamily.</text>
</comment>
<dbReference type="PROSITE" id="PS00769">
    <property type="entry name" value="TRANSTHYRETIN_2"/>
    <property type="match status" value="1"/>
</dbReference>
<reference evidence="12 13" key="2">
    <citation type="submission" date="2018-03" db="EMBL/GenBank/DDBJ databases">
        <authorList>
            <person name="Keele B.F."/>
        </authorList>
    </citation>
    <scope>NUCLEOTIDE SEQUENCE [LARGE SCALE GENOMIC DNA]</scope>
    <source>
        <strain evidence="12 13">D13</strain>
    </source>
</reference>
<organism evidence="12 13">
    <name type="scientific">Ahniella affigens</name>
    <dbReference type="NCBI Taxonomy" id="2021234"/>
    <lineage>
        <taxon>Bacteria</taxon>
        <taxon>Pseudomonadati</taxon>
        <taxon>Pseudomonadota</taxon>
        <taxon>Gammaproteobacteria</taxon>
        <taxon>Lysobacterales</taxon>
        <taxon>Rhodanobacteraceae</taxon>
        <taxon>Ahniella</taxon>
    </lineage>
</organism>
<dbReference type="GO" id="GO:0006144">
    <property type="term" value="P:purine nucleobase metabolic process"/>
    <property type="evidence" value="ECO:0007669"/>
    <property type="project" value="UniProtKB-KW"/>
</dbReference>
<keyword evidence="7 10" id="KW-0659">Purine metabolism</keyword>
<dbReference type="InterPro" id="IPR023416">
    <property type="entry name" value="Transthyretin/HIU_hydrolase_d"/>
</dbReference>
<dbReference type="PANTHER" id="PTHR10395:SF7">
    <property type="entry name" value="5-HYDROXYISOURATE HYDROLASE"/>
    <property type="match status" value="1"/>
</dbReference>
<gene>
    <name evidence="12" type="primary">uraH</name>
    <name evidence="12" type="ORF">C7S18_15530</name>
</gene>
<evidence type="ECO:0000256" key="4">
    <source>
        <dbReference type="ARBA" id="ARBA00011881"/>
    </source>
</evidence>
<evidence type="ECO:0000256" key="8">
    <source>
        <dbReference type="ARBA" id="ARBA00022801"/>
    </source>
</evidence>
<dbReference type="CDD" id="cd05822">
    <property type="entry name" value="TLP_HIUase"/>
    <property type="match status" value="1"/>
</dbReference>
<dbReference type="EC" id="3.5.2.17" evidence="5 10"/>
<comment type="catalytic activity">
    <reaction evidence="1 10">
        <text>5-hydroxyisourate + H2O = 5-hydroxy-2-oxo-4-ureido-2,5-dihydro-1H-imidazole-5-carboxylate + H(+)</text>
        <dbReference type="Rhea" id="RHEA:23736"/>
        <dbReference type="ChEBI" id="CHEBI:15377"/>
        <dbReference type="ChEBI" id="CHEBI:15378"/>
        <dbReference type="ChEBI" id="CHEBI:18072"/>
        <dbReference type="ChEBI" id="CHEBI:58639"/>
        <dbReference type="EC" id="3.5.2.17"/>
    </reaction>
</comment>
<evidence type="ECO:0000256" key="10">
    <source>
        <dbReference type="RuleBase" id="RU361270"/>
    </source>
</evidence>
<evidence type="ECO:0000256" key="5">
    <source>
        <dbReference type="ARBA" id="ARBA00012609"/>
    </source>
</evidence>
<accession>A0A2P1PUI8</accession>
<keyword evidence="13" id="KW-1185">Reference proteome</keyword>
<dbReference type="PRINTS" id="PR00189">
    <property type="entry name" value="TRNSTHYRETIN"/>
</dbReference>
<feature type="binding site" evidence="9">
    <location>
        <position position="45"/>
    </location>
    <ligand>
        <name>substrate</name>
    </ligand>
</feature>
<dbReference type="InterPro" id="IPR023418">
    <property type="entry name" value="Thyroxine_BS"/>
</dbReference>
<dbReference type="GO" id="GO:0033971">
    <property type="term" value="F:hydroxyisourate hydrolase activity"/>
    <property type="evidence" value="ECO:0007669"/>
    <property type="project" value="UniProtKB-EC"/>
</dbReference>
<dbReference type="OrthoDB" id="9792386at2"/>
<sequence>MAGLTTHILDTAHGRPAAGVRIRLFQLQADTRQLLTERTSNQDGRCDQPLLDANAIAVGQYELEFAIGDYFAGLGVTLPEPRFLDVVPIRFGIAQPTQHYHVPLLVSPFSFSTYRGS</sequence>
<evidence type="ECO:0000256" key="9">
    <source>
        <dbReference type="PIRSR" id="PIRSR600895-51"/>
    </source>
</evidence>
<dbReference type="Gene3D" id="2.60.40.180">
    <property type="entry name" value="Transthyretin/hydroxyisourate hydrolase domain"/>
    <property type="match status" value="1"/>
</dbReference>
<feature type="binding site" evidence="9">
    <location>
        <position position="114"/>
    </location>
    <ligand>
        <name>substrate</name>
    </ligand>
</feature>
<dbReference type="PROSITE" id="PS00768">
    <property type="entry name" value="TRANSTHYRETIN_1"/>
    <property type="match status" value="1"/>
</dbReference>
<proteinExistence type="inferred from homology"/>
<dbReference type="InterPro" id="IPR000895">
    <property type="entry name" value="Transthyretin/HIU_hydrolase"/>
</dbReference>
<dbReference type="FunFam" id="2.60.40.180:FF:000005">
    <property type="entry name" value="5-hydroxyisourate hydrolase"/>
    <property type="match status" value="1"/>
</dbReference>
<evidence type="ECO:0000256" key="2">
    <source>
        <dbReference type="ARBA" id="ARBA00002704"/>
    </source>
</evidence>
<evidence type="ECO:0000256" key="7">
    <source>
        <dbReference type="ARBA" id="ARBA00022631"/>
    </source>
</evidence>
<protein>
    <recommendedName>
        <fullName evidence="6 10">5-hydroxyisourate hydrolase</fullName>
        <shortName evidence="10">HIU hydrolase</shortName>
        <shortName evidence="10">HIUHase</shortName>
        <ecNumber evidence="5 10">3.5.2.17</ecNumber>
    </recommendedName>
</protein>
<dbReference type="InterPro" id="IPR023419">
    <property type="entry name" value="Transthyretin_CS"/>
</dbReference>
<dbReference type="SUPFAM" id="SSF49472">
    <property type="entry name" value="Transthyretin (synonym: prealbumin)"/>
    <property type="match status" value="1"/>
</dbReference>
<dbReference type="KEGG" id="xba:C7S18_15530"/>
<feature type="binding site" evidence="9">
    <location>
        <position position="7"/>
    </location>
    <ligand>
        <name>substrate</name>
    </ligand>
</feature>
<dbReference type="InterPro" id="IPR014306">
    <property type="entry name" value="Hydroxyisourate_hydrolase"/>
</dbReference>
<dbReference type="RefSeq" id="WP_106892430.1">
    <property type="nucleotide sequence ID" value="NZ_CP027860.1"/>
</dbReference>
<dbReference type="InterPro" id="IPR036817">
    <property type="entry name" value="Transthyretin/HIU_hydrolase_sf"/>
</dbReference>
<dbReference type="Proteomes" id="UP000241074">
    <property type="component" value="Chromosome"/>
</dbReference>
<evidence type="ECO:0000256" key="3">
    <source>
        <dbReference type="ARBA" id="ARBA00009850"/>
    </source>
</evidence>
<evidence type="ECO:0000313" key="13">
    <source>
        <dbReference type="Proteomes" id="UP000241074"/>
    </source>
</evidence>
<name>A0A2P1PUI8_9GAMM</name>
<dbReference type="AlphaFoldDB" id="A0A2P1PUI8"/>
<evidence type="ECO:0000259" key="11">
    <source>
        <dbReference type="Pfam" id="PF00576"/>
    </source>
</evidence>
<keyword evidence="8 10" id="KW-0378">Hydrolase</keyword>
<feature type="domain" description="Transthyretin/hydroxyisourate hydrolase" evidence="11">
    <location>
        <begin position="4"/>
        <end position="116"/>
    </location>
</feature>
<dbReference type="Pfam" id="PF00576">
    <property type="entry name" value="Transthyretin"/>
    <property type="match status" value="1"/>
</dbReference>
<evidence type="ECO:0000256" key="6">
    <source>
        <dbReference type="ARBA" id="ARBA00017539"/>
    </source>
</evidence>
<dbReference type="NCBIfam" id="TIGR02962">
    <property type="entry name" value="hdxy_isourate"/>
    <property type="match status" value="1"/>
</dbReference>
<comment type="function">
    <text evidence="2">Catalyzes the hydrolysis of 5-hydroxyisourate (HIU) to 2-oxo-4-hydroxy-4-carboxy-5-ureidoimidazoline (OHCU).</text>
</comment>
<dbReference type="PANTHER" id="PTHR10395">
    <property type="entry name" value="URICASE AND TRANSTHYRETIN-RELATED"/>
    <property type="match status" value="1"/>
</dbReference>
<dbReference type="EMBL" id="CP027860">
    <property type="protein sequence ID" value="AVP98509.1"/>
    <property type="molecule type" value="Genomic_DNA"/>
</dbReference>
<comment type="subunit">
    <text evidence="4 10">Homotetramer.</text>
</comment>
<evidence type="ECO:0000256" key="1">
    <source>
        <dbReference type="ARBA" id="ARBA00001043"/>
    </source>
</evidence>